<dbReference type="InterPro" id="IPR006195">
    <property type="entry name" value="aa-tRNA-synth_II"/>
</dbReference>
<dbReference type="Gene3D" id="3.30.930.10">
    <property type="entry name" value="Bira Bifunctional Protein, Domain 2"/>
    <property type="match status" value="1"/>
</dbReference>
<evidence type="ECO:0000259" key="8">
    <source>
        <dbReference type="PROSITE" id="PS50862"/>
    </source>
</evidence>
<evidence type="ECO:0000256" key="1">
    <source>
        <dbReference type="ARBA" id="ARBA00022598"/>
    </source>
</evidence>
<comment type="domain">
    <text evidence="6">Consists of two distinct domains, a catalytic core and a N-terminal extension that is involved in tRNA binding.</text>
</comment>
<comment type="similarity">
    <text evidence="6">Belongs to the class-II aminoacyl-tRNA synthetase family. Type-1 seryl-tRNA synthetase subfamily.</text>
</comment>
<comment type="function">
    <text evidence="6">Catalyzes the attachment of serine to tRNA(Ser). Is also able to aminoacylate tRNA(Sec) with serine, to form the misacylated tRNA L-seryl-tRNA(Sec), which will be further converted into selenocysteinyl-tRNA(Sec).</text>
</comment>
<evidence type="ECO:0000256" key="4">
    <source>
        <dbReference type="ARBA" id="ARBA00022917"/>
    </source>
</evidence>
<comment type="catalytic activity">
    <reaction evidence="6">
        <text>tRNA(Sec) + L-serine + ATP = L-seryl-tRNA(Sec) + AMP + diphosphate + H(+)</text>
        <dbReference type="Rhea" id="RHEA:42580"/>
        <dbReference type="Rhea" id="RHEA-COMP:9742"/>
        <dbReference type="Rhea" id="RHEA-COMP:10128"/>
        <dbReference type="ChEBI" id="CHEBI:15378"/>
        <dbReference type="ChEBI" id="CHEBI:30616"/>
        <dbReference type="ChEBI" id="CHEBI:33019"/>
        <dbReference type="ChEBI" id="CHEBI:33384"/>
        <dbReference type="ChEBI" id="CHEBI:78442"/>
        <dbReference type="ChEBI" id="CHEBI:78533"/>
        <dbReference type="ChEBI" id="CHEBI:456215"/>
        <dbReference type="EC" id="6.1.1.11"/>
    </reaction>
</comment>
<feature type="binding site" evidence="6">
    <location>
        <position position="272"/>
    </location>
    <ligand>
        <name>ATP</name>
        <dbReference type="ChEBI" id="CHEBI:30616"/>
    </ligand>
</feature>
<keyword evidence="2 6" id="KW-0547">Nucleotide-binding</keyword>
<feature type="binding site" evidence="6">
    <location>
        <position position="279"/>
    </location>
    <ligand>
        <name>L-serine</name>
        <dbReference type="ChEBI" id="CHEBI:33384"/>
    </ligand>
</feature>
<dbReference type="PROSITE" id="PS50862">
    <property type="entry name" value="AA_TRNA_LIGASE_II"/>
    <property type="match status" value="1"/>
</dbReference>
<dbReference type="HAMAP" id="MF_00176">
    <property type="entry name" value="Ser_tRNA_synth_type1"/>
    <property type="match status" value="1"/>
</dbReference>
<comment type="subunit">
    <text evidence="6">Homodimer. The tRNA molecule binds across the dimer.</text>
</comment>
<comment type="catalytic activity">
    <reaction evidence="6">
        <text>tRNA(Ser) + L-serine + ATP = L-seryl-tRNA(Ser) + AMP + diphosphate + H(+)</text>
        <dbReference type="Rhea" id="RHEA:12292"/>
        <dbReference type="Rhea" id="RHEA-COMP:9669"/>
        <dbReference type="Rhea" id="RHEA-COMP:9703"/>
        <dbReference type="ChEBI" id="CHEBI:15378"/>
        <dbReference type="ChEBI" id="CHEBI:30616"/>
        <dbReference type="ChEBI" id="CHEBI:33019"/>
        <dbReference type="ChEBI" id="CHEBI:33384"/>
        <dbReference type="ChEBI" id="CHEBI:78442"/>
        <dbReference type="ChEBI" id="CHEBI:78533"/>
        <dbReference type="ChEBI" id="CHEBI:456215"/>
        <dbReference type="EC" id="6.1.1.11"/>
    </reaction>
</comment>
<dbReference type="Pfam" id="PF02403">
    <property type="entry name" value="Seryl_tRNA_N"/>
    <property type="match status" value="1"/>
</dbReference>
<evidence type="ECO:0000313" key="9">
    <source>
        <dbReference type="EMBL" id="MFC0563046.1"/>
    </source>
</evidence>
<proteinExistence type="inferred from homology"/>
<dbReference type="EC" id="6.1.1.11" evidence="6"/>
<keyword evidence="5 6" id="KW-0030">Aminoacyl-tRNA synthetase</keyword>
<comment type="pathway">
    <text evidence="6">Aminoacyl-tRNA biosynthesis; selenocysteinyl-tRNA(Sec) biosynthesis; L-seryl-tRNA(Sec) from L-serine and tRNA(Sec): step 1/1.</text>
</comment>
<evidence type="ECO:0000313" key="10">
    <source>
        <dbReference type="Proteomes" id="UP001589894"/>
    </source>
</evidence>
<comment type="caution">
    <text evidence="9">The sequence shown here is derived from an EMBL/GenBank/DDBJ whole genome shotgun (WGS) entry which is preliminary data.</text>
</comment>
<dbReference type="InterPro" id="IPR015866">
    <property type="entry name" value="Ser-tRNA-synth_1_N"/>
</dbReference>
<feature type="coiled-coil region" evidence="7">
    <location>
        <begin position="74"/>
        <end position="101"/>
    </location>
</feature>
<comment type="subcellular location">
    <subcellularLocation>
        <location evidence="6">Cytoplasm</location>
    </subcellularLocation>
</comment>
<evidence type="ECO:0000256" key="6">
    <source>
        <dbReference type="HAMAP-Rule" id="MF_00176"/>
    </source>
</evidence>
<dbReference type="SUPFAM" id="SSF46589">
    <property type="entry name" value="tRNA-binding arm"/>
    <property type="match status" value="1"/>
</dbReference>
<dbReference type="InterPro" id="IPR002314">
    <property type="entry name" value="aa-tRNA-synt_IIb"/>
</dbReference>
<keyword evidence="7" id="KW-0175">Coiled coil</keyword>
<dbReference type="Gene3D" id="1.10.287.40">
    <property type="entry name" value="Serine-tRNA synthetase, tRNA binding domain"/>
    <property type="match status" value="1"/>
</dbReference>
<dbReference type="InterPro" id="IPR033729">
    <property type="entry name" value="SerRS_core"/>
</dbReference>
<dbReference type="SUPFAM" id="SSF55681">
    <property type="entry name" value="Class II aaRS and biotin synthetases"/>
    <property type="match status" value="1"/>
</dbReference>
<sequence>MIDLRLLREDPETVRASQRLRGEPESLVDDLLSADERRRAAVGRFEALRAEQKQLGKRVPKATGEEKAALLTRTRELSAEVKTAEAAVGEADRELRRAQLAIPNVVEEGVRPGGEDDFVVLREVGDRPTIDNPRDHLELGELLGAIDVERGAKVSGSRFYFLTGVGALLQFGLFQLAIAQAVEHGLIPVITPSLVKPEAMEGTGFLGAHASEVYRLEADDLYLVGTSEVALAGYHMGEILDLAEPLRYAGSSSCYRREAGSYGKDTRGIIRVHQFDKIEMFSYCRPEQAREEHLRLLGWEEELLAKVEIPYRVIDVAAGDLGSSAARKYDCEAWVPSQDRYREVTSASNCTTFQSRRLNIRYRDADGRTQTAATLNGTLATTRWLVPILENHQQPDGSVRVPKALQPYLGGRDVLEPR</sequence>
<keyword evidence="4 6" id="KW-0648">Protein biosynthesis</keyword>
<evidence type="ECO:0000256" key="7">
    <source>
        <dbReference type="SAM" id="Coils"/>
    </source>
</evidence>
<dbReference type="CDD" id="cd00770">
    <property type="entry name" value="SerRS_core"/>
    <property type="match status" value="1"/>
</dbReference>
<dbReference type="NCBIfam" id="TIGR00414">
    <property type="entry name" value="serS"/>
    <property type="match status" value="1"/>
</dbReference>
<dbReference type="Pfam" id="PF00587">
    <property type="entry name" value="tRNA-synt_2b"/>
    <property type="match status" value="1"/>
</dbReference>
<keyword evidence="6" id="KW-0963">Cytoplasm</keyword>
<dbReference type="PANTHER" id="PTHR11778">
    <property type="entry name" value="SERYL-TRNA SYNTHETASE"/>
    <property type="match status" value="1"/>
</dbReference>
<name>A0ABV6NQS9_9ACTN</name>
<feature type="binding site" evidence="6">
    <location>
        <begin position="256"/>
        <end position="258"/>
    </location>
    <ligand>
        <name>ATP</name>
        <dbReference type="ChEBI" id="CHEBI:30616"/>
    </ligand>
</feature>
<dbReference type="Proteomes" id="UP001589894">
    <property type="component" value="Unassembled WGS sequence"/>
</dbReference>
<dbReference type="InterPro" id="IPR010978">
    <property type="entry name" value="tRNA-bd_arm"/>
</dbReference>
<evidence type="ECO:0000256" key="2">
    <source>
        <dbReference type="ARBA" id="ARBA00022741"/>
    </source>
</evidence>
<keyword evidence="1 6" id="KW-0436">Ligase</keyword>
<evidence type="ECO:0000256" key="5">
    <source>
        <dbReference type="ARBA" id="ARBA00023146"/>
    </source>
</evidence>
<feature type="binding site" evidence="6">
    <location>
        <begin position="226"/>
        <end position="228"/>
    </location>
    <ligand>
        <name>L-serine</name>
        <dbReference type="ChEBI" id="CHEBI:33384"/>
    </ligand>
</feature>
<evidence type="ECO:0000256" key="3">
    <source>
        <dbReference type="ARBA" id="ARBA00022840"/>
    </source>
</evidence>
<feature type="binding site" evidence="6">
    <location>
        <position position="378"/>
    </location>
    <ligand>
        <name>L-serine</name>
        <dbReference type="ChEBI" id="CHEBI:33384"/>
    </ligand>
</feature>
<dbReference type="InterPro" id="IPR002317">
    <property type="entry name" value="Ser-tRNA-ligase_type_1"/>
</dbReference>
<organism evidence="9 10">
    <name type="scientific">Plantactinospora siamensis</name>
    <dbReference type="NCBI Taxonomy" id="555372"/>
    <lineage>
        <taxon>Bacteria</taxon>
        <taxon>Bacillati</taxon>
        <taxon>Actinomycetota</taxon>
        <taxon>Actinomycetes</taxon>
        <taxon>Micromonosporales</taxon>
        <taxon>Micromonosporaceae</taxon>
        <taxon>Plantactinospora</taxon>
    </lineage>
</organism>
<dbReference type="PIRSF" id="PIRSF001529">
    <property type="entry name" value="Ser-tRNA-synth_IIa"/>
    <property type="match status" value="1"/>
</dbReference>
<dbReference type="InterPro" id="IPR045864">
    <property type="entry name" value="aa-tRNA-synth_II/BPL/LPL"/>
</dbReference>
<gene>
    <name evidence="6 9" type="primary">serS</name>
    <name evidence="9" type="ORF">ACFFHU_02515</name>
</gene>
<feature type="binding site" evidence="6">
    <location>
        <begin position="343"/>
        <end position="346"/>
    </location>
    <ligand>
        <name>ATP</name>
        <dbReference type="ChEBI" id="CHEBI:30616"/>
    </ligand>
</feature>
<keyword evidence="10" id="KW-1185">Reference proteome</keyword>
<dbReference type="EMBL" id="JBHLUE010000002">
    <property type="protein sequence ID" value="MFC0563046.1"/>
    <property type="molecule type" value="Genomic_DNA"/>
</dbReference>
<protein>
    <recommendedName>
        <fullName evidence="6">Serine--tRNA ligase</fullName>
        <ecNumber evidence="6">6.1.1.11</ecNumber>
    </recommendedName>
    <alternativeName>
        <fullName evidence="6">Seryl-tRNA synthetase</fullName>
        <shortName evidence="6">SerRS</shortName>
    </alternativeName>
    <alternativeName>
        <fullName evidence="6">Seryl-tRNA(Ser/Sec) synthetase</fullName>
    </alternativeName>
</protein>
<feature type="domain" description="Aminoacyl-transfer RNA synthetases class-II family profile" evidence="8">
    <location>
        <begin position="183"/>
        <end position="402"/>
    </location>
</feature>
<dbReference type="RefSeq" id="WP_377335223.1">
    <property type="nucleotide sequence ID" value="NZ_JBHLUE010000002.1"/>
</dbReference>
<reference evidence="9 10" key="1">
    <citation type="submission" date="2024-09" db="EMBL/GenBank/DDBJ databases">
        <authorList>
            <person name="Sun Q."/>
            <person name="Mori K."/>
        </authorList>
    </citation>
    <scope>NUCLEOTIDE SEQUENCE [LARGE SCALE GENOMIC DNA]</scope>
    <source>
        <strain evidence="9 10">TBRC 2205</strain>
    </source>
</reference>
<dbReference type="InterPro" id="IPR042103">
    <property type="entry name" value="SerRS_1_N_sf"/>
</dbReference>
<dbReference type="PRINTS" id="PR00981">
    <property type="entry name" value="TRNASYNTHSER"/>
</dbReference>
<dbReference type="GO" id="GO:0004828">
    <property type="term" value="F:serine-tRNA ligase activity"/>
    <property type="evidence" value="ECO:0007669"/>
    <property type="project" value="UniProtKB-EC"/>
</dbReference>
<accession>A0ABV6NQS9</accession>
<keyword evidence="3 6" id="KW-0067">ATP-binding</keyword>